<feature type="compositionally biased region" description="Low complexity" evidence="1">
    <location>
        <begin position="1"/>
        <end position="10"/>
    </location>
</feature>
<reference evidence="2 3" key="1">
    <citation type="submission" date="2013-02" db="EMBL/GenBank/DDBJ databases">
        <title>Genome sequence of Candida maltosa Xu316, a potential industrial strain for xylitol and ethanol production.</title>
        <authorList>
            <person name="Yu J."/>
            <person name="Wang Q."/>
            <person name="Geng X."/>
            <person name="Bao W."/>
            <person name="He P."/>
            <person name="Cai J."/>
        </authorList>
    </citation>
    <scope>NUCLEOTIDE SEQUENCE [LARGE SCALE GENOMIC DNA]</scope>
    <source>
        <strain evidence="3">Xu316</strain>
    </source>
</reference>
<sequence length="139" mass="15870">MNTTNGNNRTPPRPSLAIFSSSSSVSSSPKRQLQQKQGMNLLSHIRSRSPSRTFSSPHINHQFYRSRSNERSRDVTPREEEEEDMTTSWRQEKLNEEVDGGRGRSRSREYVKVNNGKSNVVTLMGFDIVTNNNNKTKGK</sequence>
<comment type="caution">
    <text evidence="2">The sequence shown here is derived from an EMBL/GenBank/DDBJ whole genome shotgun (WGS) entry which is preliminary data.</text>
</comment>
<feature type="region of interest" description="Disordered" evidence="1">
    <location>
        <begin position="1"/>
        <end position="111"/>
    </location>
</feature>
<dbReference type="HOGENOM" id="CLU_1844813_0_0_1"/>
<gene>
    <name evidence="2" type="ORF">G210_4266</name>
</gene>
<proteinExistence type="predicted"/>
<protein>
    <submittedName>
        <fullName evidence="2">Uncharacterized protein</fullName>
    </submittedName>
</protein>
<dbReference type="OMA" id="LMGFDTT"/>
<evidence type="ECO:0000256" key="1">
    <source>
        <dbReference type="SAM" id="MobiDB-lite"/>
    </source>
</evidence>
<organism evidence="2 3">
    <name type="scientific">Candida maltosa (strain Xu316)</name>
    <name type="common">Yeast</name>
    <dbReference type="NCBI Taxonomy" id="1245528"/>
    <lineage>
        <taxon>Eukaryota</taxon>
        <taxon>Fungi</taxon>
        <taxon>Dikarya</taxon>
        <taxon>Ascomycota</taxon>
        <taxon>Saccharomycotina</taxon>
        <taxon>Pichiomycetes</taxon>
        <taxon>Debaryomycetaceae</taxon>
        <taxon>Candida/Lodderomyces clade</taxon>
        <taxon>Candida</taxon>
    </lineage>
</organism>
<feature type="compositionally biased region" description="Polar residues" evidence="1">
    <location>
        <begin position="29"/>
        <end position="40"/>
    </location>
</feature>
<feature type="compositionally biased region" description="Low complexity" evidence="1">
    <location>
        <begin position="48"/>
        <end position="57"/>
    </location>
</feature>
<dbReference type="Proteomes" id="UP000011777">
    <property type="component" value="Unassembled WGS sequence"/>
</dbReference>
<dbReference type="EMBL" id="AOGT01002436">
    <property type="protein sequence ID" value="EMG45548.1"/>
    <property type="molecule type" value="Genomic_DNA"/>
</dbReference>
<evidence type="ECO:0000313" key="2">
    <source>
        <dbReference type="EMBL" id="EMG45548.1"/>
    </source>
</evidence>
<feature type="compositionally biased region" description="Basic and acidic residues" evidence="1">
    <location>
        <begin position="67"/>
        <end position="78"/>
    </location>
</feature>
<evidence type="ECO:0000313" key="3">
    <source>
        <dbReference type="Proteomes" id="UP000011777"/>
    </source>
</evidence>
<dbReference type="AlphaFoldDB" id="M3J124"/>
<keyword evidence="3" id="KW-1185">Reference proteome</keyword>
<name>M3J124_CANMX</name>
<feature type="compositionally biased region" description="Basic and acidic residues" evidence="1">
    <location>
        <begin position="90"/>
        <end position="111"/>
    </location>
</feature>
<accession>M3J124</accession>